<dbReference type="Pfam" id="PF02565">
    <property type="entry name" value="RecO_C"/>
    <property type="match status" value="1"/>
</dbReference>
<organism evidence="2 3">
    <name type="scientific">Altererythrobacter rubellus</name>
    <dbReference type="NCBI Taxonomy" id="2173831"/>
    <lineage>
        <taxon>Bacteria</taxon>
        <taxon>Pseudomonadati</taxon>
        <taxon>Pseudomonadota</taxon>
        <taxon>Alphaproteobacteria</taxon>
        <taxon>Sphingomonadales</taxon>
        <taxon>Erythrobacteraceae</taxon>
        <taxon>Altererythrobacter</taxon>
    </lineage>
</organism>
<dbReference type="RefSeq" id="WP_285976848.1">
    <property type="nucleotide sequence ID" value="NZ_CP127221.1"/>
</dbReference>
<feature type="domain" description="DNA replication/recombination mediator RecO N-terminal" evidence="1">
    <location>
        <begin position="1"/>
        <end position="70"/>
    </location>
</feature>
<gene>
    <name evidence="2" type="ORF">QQX03_05450</name>
</gene>
<dbReference type="InterPro" id="IPR012340">
    <property type="entry name" value="NA-bd_OB-fold"/>
</dbReference>
<dbReference type="GO" id="GO:0006310">
    <property type="term" value="P:DNA recombination"/>
    <property type="evidence" value="ECO:0007669"/>
    <property type="project" value="InterPro"/>
</dbReference>
<evidence type="ECO:0000313" key="2">
    <source>
        <dbReference type="EMBL" id="WIW96542.1"/>
    </source>
</evidence>
<dbReference type="AlphaFoldDB" id="A0A9Y2B4B0"/>
<evidence type="ECO:0000259" key="1">
    <source>
        <dbReference type="Pfam" id="PF11967"/>
    </source>
</evidence>
<dbReference type="EMBL" id="CP127221">
    <property type="protein sequence ID" value="WIW96542.1"/>
    <property type="molecule type" value="Genomic_DNA"/>
</dbReference>
<dbReference type="Pfam" id="PF11967">
    <property type="entry name" value="RecO_N"/>
    <property type="match status" value="1"/>
</dbReference>
<keyword evidence="3" id="KW-1185">Reference proteome</keyword>
<dbReference type="KEGG" id="arue:QQX03_05450"/>
<dbReference type="InterPro" id="IPR003717">
    <property type="entry name" value="RecO"/>
</dbReference>
<sequence length="201" mass="21782">MNLRAPAILVASRSHGETASIARLLTEDFGLVAAYIAGGRGRHLRPVMIPGNRVEIDLRAKSDSQLPFAKIELTESRGPWMTEPLPAAAITWACALTATALPERNAYSALFGALDALLSAVCQAPSARGWLPAMIGYETLLLRELGYGGARPDVDTDLSALVAAFDRLEQPLARYLLADKRGDVMASRKLLRERLGRMLTQ</sequence>
<dbReference type="InterPro" id="IPR022572">
    <property type="entry name" value="DNA_rep/recomb_RecO_N"/>
</dbReference>
<dbReference type="Gene3D" id="2.40.50.140">
    <property type="entry name" value="Nucleic acid-binding proteins"/>
    <property type="match status" value="1"/>
</dbReference>
<reference evidence="2 3" key="1">
    <citation type="submission" date="2023-06" db="EMBL/GenBank/DDBJ databases">
        <title>Altererythrobacter rubellus NBRC 112769 genome.</title>
        <authorList>
            <person name="Zhang K."/>
        </authorList>
    </citation>
    <scope>NUCLEOTIDE SEQUENCE [LARGE SCALE GENOMIC DNA]</scope>
    <source>
        <strain evidence="2 3">NBRC 112769</strain>
    </source>
</reference>
<name>A0A9Y2B4B0_9SPHN</name>
<dbReference type="GO" id="GO:0006281">
    <property type="term" value="P:DNA repair"/>
    <property type="evidence" value="ECO:0007669"/>
    <property type="project" value="InterPro"/>
</dbReference>
<proteinExistence type="predicted"/>
<accession>A0A9Y2B4B0</accession>
<dbReference type="Proteomes" id="UP001231445">
    <property type="component" value="Chromosome"/>
</dbReference>
<protein>
    <submittedName>
        <fullName evidence="2">Recombination protein O N-terminal domain-containing protein</fullName>
    </submittedName>
</protein>
<evidence type="ECO:0000313" key="3">
    <source>
        <dbReference type="Proteomes" id="UP001231445"/>
    </source>
</evidence>